<keyword evidence="3 6" id="KW-0713">Self-incompatibility</keyword>
<feature type="chain" id="PRO_5025095636" description="S-protein homolog" evidence="6">
    <location>
        <begin position="25"/>
        <end position="126"/>
    </location>
</feature>
<dbReference type="PANTHER" id="PTHR31232:SF43">
    <property type="entry name" value="S-PROTEIN HOMOLOG 29-RELATED"/>
    <property type="match status" value="1"/>
</dbReference>
<evidence type="ECO:0000256" key="1">
    <source>
        <dbReference type="ARBA" id="ARBA00004613"/>
    </source>
</evidence>
<evidence type="ECO:0000256" key="6">
    <source>
        <dbReference type="RuleBase" id="RU367044"/>
    </source>
</evidence>
<dbReference type="KEGG" id="cam:101501675"/>
<organism evidence="7 8">
    <name type="scientific">Cicer arietinum</name>
    <name type="common">Chickpea</name>
    <name type="synonym">Garbanzo</name>
    <dbReference type="NCBI Taxonomy" id="3827"/>
    <lineage>
        <taxon>Eukaryota</taxon>
        <taxon>Viridiplantae</taxon>
        <taxon>Streptophyta</taxon>
        <taxon>Embryophyta</taxon>
        <taxon>Tracheophyta</taxon>
        <taxon>Spermatophyta</taxon>
        <taxon>Magnoliopsida</taxon>
        <taxon>eudicotyledons</taxon>
        <taxon>Gunneridae</taxon>
        <taxon>Pentapetalae</taxon>
        <taxon>rosids</taxon>
        <taxon>fabids</taxon>
        <taxon>Fabales</taxon>
        <taxon>Fabaceae</taxon>
        <taxon>Papilionoideae</taxon>
        <taxon>50 kb inversion clade</taxon>
        <taxon>NPAAA clade</taxon>
        <taxon>Hologalegina</taxon>
        <taxon>IRL clade</taxon>
        <taxon>Cicereae</taxon>
        <taxon>Cicer</taxon>
    </lineage>
</organism>
<evidence type="ECO:0000256" key="4">
    <source>
        <dbReference type="ARBA" id="ARBA00022525"/>
    </source>
</evidence>
<evidence type="ECO:0000313" key="7">
    <source>
        <dbReference type="Proteomes" id="UP000087171"/>
    </source>
</evidence>
<feature type="signal peptide" evidence="6">
    <location>
        <begin position="1"/>
        <end position="24"/>
    </location>
</feature>
<keyword evidence="7" id="KW-1185">Reference proteome</keyword>
<evidence type="ECO:0000256" key="2">
    <source>
        <dbReference type="ARBA" id="ARBA00005581"/>
    </source>
</evidence>
<comment type="similarity">
    <text evidence="2 6">Belongs to the plant self-incompatibility (S1) protein family.</text>
</comment>
<dbReference type="InterPro" id="IPR010264">
    <property type="entry name" value="Self-incomp_S1"/>
</dbReference>
<dbReference type="RefSeq" id="XP_004514376.1">
    <property type="nucleotide sequence ID" value="XM_004514319.1"/>
</dbReference>
<gene>
    <name evidence="8" type="primary">LOC101501675</name>
</gene>
<evidence type="ECO:0000256" key="3">
    <source>
        <dbReference type="ARBA" id="ARBA00022471"/>
    </source>
</evidence>
<reference evidence="8" key="1">
    <citation type="submission" date="2025-08" db="UniProtKB">
        <authorList>
            <consortium name="RefSeq"/>
        </authorList>
    </citation>
    <scope>IDENTIFICATION</scope>
    <source>
        <tissue evidence="8">Etiolated seedlings</tissue>
    </source>
</reference>
<name>A0A1S2Z3G3_CICAR</name>
<keyword evidence="4 6" id="KW-0964">Secreted</keyword>
<dbReference type="GO" id="GO:0060320">
    <property type="term" value="P:rejection of self pollen"/>
    <property type="evidence" value="ECO:0007669"/>
    <property type="project" value="UniProtKB-KW"/>
</dbReference>
<evidence type="ECO:0000256" key="5">
    <source>
        <dbReference type="ARBA" id="ARBA00022729"/>
    </source>
</evidence>
<protein>
    <recommendedName>
        <fullName evidence="6">S-protein homolog</fullName>
    </recommendedName>
</protein>
<dbReference type="GO" id="GO:0005576">
    <property type="term" value="C:extracellular region"/>
    <property type="evidence" value="ECO:0007669"/>
    <property type="project" value="UniProtKB-SubCell"/>
</dbReference>
<evidence type="ECO:0000313" key="8">
    <source>
        <dbReference type="RefSeq" id="XP_004514376.1"/>
    </source>
</evidence>
<dbReference type="GeneID" id="101501675"/>
<comment type="subcellular location">
    <subcellularLocation>
        <location evidence="1 6">Secreted</location>
    </subcellularLocation>
</comment>
<dbReference type="Pfam" id="PF05938">
    <property type="entry name" value="Self-incomp_S1"/>
    <property type="match status" value="1"/>
</dbReference>
<keyword evidence="5 6" id="KW-0732">Signal</keyword>
<accession>A0A1S2Z3G3</accession>
<sequence length="126" mass="15037">MALFIQKFLFICALTLLFEDNVLGRSVSITNRLETGKDLTVHCKSADDDLGVRVLKFDEHFHWFFENSFIGRTQFYCSFKWDGGELKWYDVFIQGRDRCESCRWFISQDKPCILRKRGLVCYQWNK</sequence>
<dbReference type="AlphaFoldDB" id="A0A1S2Z3G3"/>
<dbReference type="PANTHER" id="PTHR31232">
    <property type="match status" value="1"/>
</dbReference>
<dbReference type="OrthoDB" id="1938697at2759"/>
<dbReference type="PaxDb" id="3827-XP_004514376.1"/>
<proteinExistence type="inferred from homology"/>
<dbReference type="eggNOG" id="ENOG502SUH6">
    <property type="taxonomic scope" value="Eukaryota"/>
</dbReference>
<dbReference type="Proteomes" id="UP000087171">
    <property type="component" value="Unplaced"/>
</dbReference>